<dbReference type="InterPro" id="IPR051459">
    <property type="entry name" value="Cytochrome_c-type_DH"/>
</dbReference>
<accession>A0A857J7F1</accession>
<feature type="signal peptide" evidence="5">
    <location>
        <begin position="1"/>
        <end position="23"/>
    </location>
</feature>
<organism evidence="7 8">
    <name type="scientific">Xylophilus rhododendri</name>
    <dbReference type="NCBI Taxonomy" id="2697032"/>
    <lineage>
        <taxon>Bacteria</taxon>
        <taxon>Pseudomonadati</taxon>
        <taxon>Pseudomonadota</taxon>
        <taxon>Betaproteobacteria</taxon>
        <taxon>Burkholderiales</taxon>
        <taxon>Xylophilus</taxon>
    </lineage>
</organism>
<evidence type="ECO:0000313" key="7">
    <source>
        <dbReference type="EMBL" id="QHI99904.1"/>
    </source>
</evidence>
<dbReference type="Pfam" id="PF00034">
    <property type="entry name" value="Cytochrom_C"/>
    <property type="match status" value="1"/>
</dbReference>
<dbReference type="RefSeq" id="WP_160553715.1">
    <property type="nucleotide sequence ID" value="NZ_CP047650.1"/>
</dbReference>
<feature type="domain" description="Cytochrome c" evidence="6">
    <location>
        <begin position="56"/>
        <end position="143"/>
    </location>
</feature>
<gene>
    <name evidence="7" type="ORF">GT347_19105</name>
</gene>
<dbReference type="Proteomes" id="UP000464787">
    <property type="component" value="Chromosome"/>
</dbReference>
<keyword evidence="2 4" id="KW-0479">Metal-binding</keyword>
<dbReference type="Gene3D" id="1.10.760.10">
    <property type="entry name" value="Cytochrome c-like domain"/>
    <property type="match status" value="1"/>
</dbReference>
<dbReference type="InterPro" id="IPR036909">
    <property type="entry name" value="Cyt_c-like_dom_sf"/>
</dbReference>
<protein>
    <submittedName>
        <fullName evidence="7">C-type cytochrome</fullName>
    </submittedName>
</protein>
<keyword evidence="3 4" id="KW-0408">Iron</keyword>
<evidence type="ECO:0000256" key="4">
    <source>
        <dbReference type="PROSITE-ProRule" id="PRU00433"/>
    </source>
</evidence>
<dbReference type="GO" id="GO:0009055">
    <property type="term" value="F:electron transfer activity"/>
    <property type="evidence" value="ECO:0007669"/>
    <property type="project" value="InterPro"/>
</dbReference>
<keyword evidence="1 4" id="KW-0349">Heme</keyword>
<evidence type="ECO:0000256" key="2">
    <source>
        <dbReference type="ARBA" id="ARBA00022723"/>
    </source>
</evidence>
<keyword evidence="5" id="KW-0732">Signal</keyword>
<dbReference type="PROSITE" id="PS51007">
    <property type="entry name" value="CYTC"/>
    <property type="match status" value="1"/>
</dbReference>
<dbReference type="KEGG" id="xyk:GT347_19105"/>
<dbReference type="SUPFAM" id="SSF46626">
    <property type="entry name" value="Cytochrome c"/>
    <property type="match status" value="1"/>
</dbReference>
<feature type="chain" id="PRO_5033056359" evidence="5">
    <location>
        <begin position="24"/>
        <end position="183"/>
    </location>
</feature>
<evidence type="ECO:0000256" key="1">
    <source>
        <dbReference type="ARBA" id="ARBA00022617"/>
    </source>
</evidence>
<sequence length="183" mass="18962">MSASRLFWLPALAGLCALASAQAQTYGLGQALTAQAIAPWDIDVAADGAGLPRGRGSVAAGKLVYDAQCAACHGAKGEGGIADRLAGGKGSLATTKPVRTVGSYWPYATTLYDFINRAMPYTAPKTLKPEEVYAVTAYVLHLNDIVAADAVLDAKGLAAVRMPNRDGFVADARPDTGPTARRP</sequence>
<evidence type="ECO:0000259" key="6">
    <source>
        <dbReference type="PROSITE" id="PS51007"/>
    </source>
</evidence>
<name>A0A857J7F1_9BURK</name>
<dbReference type="GO" id="GO:0046872">
    <property type="term" value="F:metal ion binding"/>
    <property type="evidence" value="ECO:0007669"/>
    <property type="project" value="UniProtKB-KW"/>
</dbReference>
<keyword evidence="8" id="KW-1185">Reference proteome</keyword>
<dbReference type="PANTHER" id="PTHR35008:SF8">
    <property type="entry name" value="ALCOHOL DEHYDROGENASE CYTOCHROME C SUBUNIT"/>
    <property type="match status" value="1"/>
</dbReference>
<dbReference type="PANTHER" id="PTHR35008">
    <property type="entry name" value="BLL4482 PROTEIN-RELATED"/>
    <property type="match status" value="1"/>
</dbReference>
<evidence type="ECO:0000256" key="5">
    <source>
        <dbReference type="SAM" id="SignalP"/>
    </source>
</evidence>
<dbReference type="EMBL" id="CP047650">
    <property type="protein sequence ID" value="QHI99904.1"/>
    <property type="molecule type" value="Genomic_DNA"/>
</dbReference>
<dbReference type="GO" id="GO:0020037">
    <property type="term" value="F:heme binding"/>
    <property type="evidence" value="ECO:0007669"/>
    <property type="project" value="InterPro"/>
</dbReference>
<dbReference type="AlphaFoldDB" id="A0A857J7F1"/>
<evidence type="ECO:0000256" key="3">
    <source>
        <dbReference type="ARBA" id="ARBA00023004"/>
    </source>
</evidence>
<evidence type="ECO:0000313" key="8">
    <source>
        <dbReference type="Proteomes" id="UP000464787"/>
    </source>
</evidence>
<dbReference type="InterPro" id="IPR009056">
    <property type="entry name" value="Cyt_c-like_dom"/>
</dbReference>
<reference evidence="7 8" key="1">
    <citation type="submission" date="2020-01" db="EMBL/GenBank/DDBJ databases">
        <title>Genome sequencing of strain KACC 21265.</title>
        <authorList>
            <person name="Heo J."/>
            <person name="Kim S.-J."/>
            <person name="Kim J.-S."/>
            <person name="Hong S.-B."/>
            <person name="Kwon S.-W."/>
        </authorList>
    </citation>
    <scope>NUCLEOTIDE SEQUENCE [LARGE SCALE GENOMIC DNA]</scope>
    <source>
        <strain evidence="7 8">KACC 21265</strain>
    </source>
</reference>
<proteinExistence type="predicted"/>